<evidence type="ECO:0000313" key="2">
    <source>
        <dbReference type="Proteomes" id="UP000058114"/>
    </source>
</evidence>
<reference evidence="2" key="1">
    <citation type="submission" date="2015-10" db="EMBL/GenBank/DDBJ databases">
        <title>Complete Genome Sequence of Aeromonas schubertii strain WL1483.</title>
        <authorList>
            <person name="Liu L."/>
        </authorList>
    </citation>
    <scope>NUCLEOTIDE SEQUENCE [LARGE SCALE GENOMIC DNA]</scope>
    <source>
        <strain evidence="2">WL1483</strain>
    </source>
</reference>
<keyword evidence="1" id="KW-0547">Nucleotide-binding</keyword>
<keyword evidence="1" id="KW-0378">Hydrolase</keyword>
<dbReference type="PATRIC" id="fig|652.5.peg.3181"/>
<name>A0A0S2SCL5_9GAMM</name>
<dbReference type="Proteomes" id="UP000058114">
    <property type="component" value="Chromosome"/>
</dbReference>
<dbReference type="GO" id="GO:0004386">
    <property type="term" value="F:helicase activity"/>
    <property type="evidence" value="ECO:0007669"/>
    <property type="project" value="UniProtKB-KW"/>
</dbReference>
<gene>
    <name evidence="1" type="ORF">WL1483_1</name>
</gene>
<keyword evidence="1" id="KW-0347">Helicase</keyword>
<dbReference type="AlphaFoldDB" id="A0A0S2SCL5"/>
<protein>
    <submittedName>
        <fullName evidence="1">Helicase/SNF2 family domain-containing protein</fullName>
    </submittedName>
</protein>
<dbReference type="KEGG" id="asr:WL1483_1"/>
<sequence>MVKMAHGDSGSQLQVSWFMPERSQGMVDASLVGSGFQNGMDVQDATPGTGVRSLGIGSIMQQRILAGSQQVLVDFPESGERHWLPYQHLRQVKGAKHRFITAATGKELDAERMRLRMPSRPGTRTQGRSRIWI</sequence>
<organism evidence="1 2">
    <name type="scientific">Aeromonas schubertii</name>
    <dbReference type="NCBI Taxonomy" id="652"/>
    <lineage>
        <taxon>Bacteria</taxon>
        <taxon>Pseudomonadati</taxon>
        <taxon>Pseudomonadota</taxon>
        <taxon>Gammaproteobacteria</taxon>
        <taxon>Aeromonadales</taxon>
        <taxon>Aeromonadaceae</taxon>
        <taxon>Aeromonas</taxon>
    </lineage>
</organism>
<dbReference type="EMBL" id="CP013067">
    <property type="protein sequence ID" value="ALP39420.1"/>
    <property type="molecule type" value="Genomic_DNA"/>
</dbReference>
<reference evidence="1 2" key="2">
    <citation type="journal article" date="2016" name="Genome Announc.">
        <title>Complete Genome Sequence of the Highly Virulent Aeromonas schubertii Strain WL1483, Isolated from Diseased Snakehead Fish (Channa argus) in China.</title>
        <authorList>
            <person name="Liu L."/>
            <person name="Li N."/>
            <person name="Zhang D."/>
            <person name="Fu X."/>
            <person name="Shi C."/>
            <person name="Lin Q."/>
            <person name="Hao G."/>
        </authorList>
    </citation>
    <scope>NUCLEOTIDE SEQUENCE [LARGE SCALE GENOMIC DNA]</scope>
    <source>
        <strain evidence="1 2">WL1483</strain>
    </source>
</reference>
<keyword evidence="1" id="KW-0067">ATP-binding</keyword>
<accession>A0A0S2SCL5</accession>
<proteinExistence type="predicted"/>
<evidence type="ECO:0000313" key="1">
    <source>
        <dbReference type="EMBL" id="ALP39420.1"/>
    </source>
</evidence>